<dbReference type="Pfam" id="PF13828">
    <property type="entry name" value="DUF4190"/>
    <property type="match status" value="1"/>
</dbReference>
<evidence type="ECO:0000313" key="3">
    <source>
        <dbReference type="EMBL" id="GIJ54326.1"/>
    </source>
</evidence>
<keyword evidence="1" id="KW-0812">Transmembrane</keyword>
<keyword evidence="4" id="KW-1185">Reference proteome</keyword>
<keyword evidence="1" id="KW-1133">Transmembrane helix</keyword>
<protein>
    <recommendedName>
        <fullName evidence="2">DUF4190 domain-containing protein</fullName>
    </recommendedName>
</protein>
<comment type="caution">
    <text evidence="3">The sequence shown here is derived from an EMBL/GenBank/DDBJ whole genome shotgun (WGS) entry which is preliminary data.</text>
</comment>
<evidence type="ECO:0000313" key="4">
    <source>
        <dbReference type="Proteomes" id="UP000612585"/>
    </source>
</evidence>
<gene>
    <name evidence="3" type="ORF">Vau01_018420</name>
</gene>
<keyword evidence="1" id="KW-0472">Membrane</keyword>
<dbReference type="InterPro" id="IPR025241">
    <property type="entry name" value="DUF4190"/>
</dbReference>
<name>A0A8J4DY69_9ACTN</name>
<feature type="transmembrane region" description="Helical" evidence="1">
    <location>
        <begin position="104"/>
        <end position="131"/>
    </location>
</feature>
<reference evidence="3" key="1">
    <citation type="submission" date="2021-01" db="EMBL/GenBank/DDBJ databases">
        <title>Whole genome shotgun sequence of Virgisporangium aurantiacum NBRC 16421.</title>
        <authorList>
            <person name="Komaki H."/>
            <person name="Tamura T."/>
        </authorList>
    </citation>
    <scope>NUCLEOTIDE SEQUENCE</scope>
    <source>
        <strain evidence="3">NBRC 16421</strain>
    </source>
</reference>
<proteinExistence type="predicted"/>
<accession>A0A8J4DY69</accession>
<sequence>MLPLGTRLTPGTRYRPRLPTAGLDLYPRAKTLAVASLVISLCGLFVCGFPALIGAIMGHVARKQIRQRVEGARQMVHRPVGVAPEDREGVFRILQPYLQKGSGVALAGVIIGWIAFVLWLAFWVPFAMGFFGAATES</sequence>
<feature type="transmembrane region" description="Helical" evidence="1">
    <location>
        <begin position="32"/>
        <end position="58"/>
    </location>
</feature>
<organism evidence="3 4">
    <name type="scientific">Virgisporangium aurantiacum</name>
    <dbReference type="NCBI Taxonomy" id="175570"/>
    <lineage>
        <taxon>Bacteria</taxon>
        <taxon>Bacillati</taxon>
        <taxon>Actinomycetota</taxon>
        <taxon>Actinomycetes</taxon>
        <taxon>Micromonosporales</taxon>
        <taxon>Micromonosporaceae</taxon>
        <taxon>Virgisporangium</taxon>
    </lineage>
</organism>
<evidence type="ECO:0000259" key="2">
    <source>
        <dbReference type="Pfam" id="PF13828"/>
    </source>
</evidence>
<feature type="domain" description="DUF4190" evidence="2">
    <location>
        <begin position="32"/>
        <end position="73"/>
    </location>
</feature>
<dbReference type="AlphaFoldDB" id="A0A8J4DY69"/>
<dbReference type="Proteomes" id="UP000612585">
    <property type="component" value="Unassembled WGS sequence"/>
</dbReference>
<evidence type="ECO:0000256" key="1">
    <source>
        <dbReference type="SAM" id="Phobius"/>
    </source>
</evidence>
<dbReference type="EMBL" id="BOPG01000012">
    <property type="protein sequence ID" value="GIJ54326.1"/>
    <property type="molecule type" value="Genomic_DNA"/>
</dbReference>